<dbReference type="EMBL" id="QPFP01000079">
    <property type="protein sequence ID" value="TEB23381.1"/>
    <property type="molecule type" value="Genomic_DNA"/>
</dbReference>
<gene>
    <name evidence="1" type="ORF">FA13DRAFT_1694520</name>
</gene>
<evidence type="ECO:0000313" key="2">
    <source>
        <dbReference type="Proteomes" id="UP000298030"/>
    </source>
</evidence>
<accession>A0A4Y7SNV7</accession>
<keyword evidence="2" id="KW-1185">Reference proteome</keyword>
<reference evidence="1 2" key="1">
    <citation type="journal article" date="2019" name="Nat. Ecol. Evol.">
        <title>Megaphylogeny resolves global patterns of mushroom evolution.</title>
        <authorList>
            <person name="Varga T."/>
            <person name="Krizsan K."/>
            <person name="Foldi C."/>
            <person name="Dima B."/>
            <person name="Sanchez-Garcia M."/>
            <person name="Sanchez-Ramirez S."/>
            <person name="Szollosi G.J."/>
            <person name="Szarkandi J.G."/>
            <person name="Papp V."/>
            <person name="Albert L."/>
            <person name="Andreopoulos W."/>
            <person name="Angelini C."/>
            <person name="Antonin V."/>
            <person name="Barry K.W."/>
            <person name="Bougher N.L."/>
            <person name="Buchanan P."/>
            <person name="Buyck B."/>
            <person name="Bense V."/>
            <person name="Catcheside P."/>
            <person name="Chovatia M."/>
            <person name="Cooper J."/>
            <person name="Damon W."/>
            <person name="Desjardin D."/>
            <person name="Finy P."/>
            <person name="Geml J."/>
            <person name="Haridas S."/>
            <person name="Hughes K."/>
            <person name="Justo A."/>
            <person name="Karasinski D."/>
            <person name="Kautmanova I."/>
            <person name="Kiss B."/>
            <person name="Kocsube S."/>
            <person name="Kotiranta H."/>
            <person name="LaButti K.M."/>
            <person name="Lechner B.E."/>
            <person name="Liimatainen K."/>
            <person name="Lipzen A."/>
            <person name="Lukacs Z."/>
            <person name="Mihaltcheva S."/>
            <person name="Morgado L.N."/>
            <person name="Niskanen T."/>
            <person name="Noordeloos M.E."/>
            <person name="Ohm R.A."/>
            <person name="Ortiz-Santana B."/>
            <person name="Ovrebo C."/>
            <person name="Racz N."/>
            <person name="Riley R."/>
            <person name="Savchenko A."/>
            <person name="Shiryaev A."/>
            <person name="Soop K."/>
            <person name="Spirin V."/>
            <person name="Szebenyi C."/>
            <person name="Tomsovsky M."/>
            <person name="Tulloss R.E."/>
            <person name="Uehling J."/>
            <person name="Grigoriev I.V."/>
            <person name="Vagvolgyi C."/>
            <person name="Papp T."/>
            <person name="Martin F.M."/>
            <person name="Miettinen O."/>
            <person name="Hibbett D.S."/>
            <person name="Nagy L.G."/>
        </authorList>
    </citation>
    <scope>NUCLEOTIDE SEQUENCE [LARGE SCALE GENOMIC DNA]</scope>
    <source>
        <strain evidence="1 2">FP101781</strain>
    </source>
</reference>
<dbReference type="AlphaFoldDB" id="A0A4Y7SNV7"/>
<dbReference type="Proteomes" id="UP000298030">
    <property type="component" value="Unassembled WGS sequence"/>
</dbReference>
<name>A0A4Y7SNV7_COPMI</name>
<organism evidence="1 2">
    <name type="scientific">Coprinellus micaceus</name>
    <name type="common">Glistening ink-cap mushroom</name>
    <name type="synonym">Coprinus micaceus</name>
    <dbReference type="NCBI Taxonomy" id="71717"/>
    <lineage>
        <taxon>Eukaryota</taxon>
        <taxon>Fungi</taxon>
        <taxon>Dikarya</taxon>
        <taxon>Basidiomycota</taxon>
        <taxon>Agaricomycotina</taxon>
        <taxon>Agaricomycetes</taxon>
        <taxon>Agaricomycetidae</taxon>
        <taxon>Agaricales</taxon>
        <taxon>Agaricineae</taxon>
        <taxon>Psathyrellaceae</taxon>
        <taxon>Coprinellus</taxon>
    </lineage>
</organism>
<protein>
    <submittedName>
        <fullName evidence="1">Uncharacterized protein</fullName>
    </submittedName>
</protein>
<sequence>MVVALRGVHTSHKCITPLTIYPSCYHPRDRHGNQETLAGVVPCRSSCSTGLLNVCSCSTEAAFIFQSRSDTRSELLLVLGSPDLRALVARRGSTPSRTSRSFICRYRGFLKIACREGVRCAHPECEKQTL</sequence>
<comment type="caution">
    <text evidence="1">The sequence shown here is derived from an EMBL/GenBank/DDBJ whole genome shotgun (WGS) entry which is preliminary data.</text>
</comment>
<evidence type="ECO:0000313" key="1">
    <source>
        <dbReference type="EMBL" id="TEB23381.1"/>
    </source>
</evidence>
<proteinExistence type="predicted"/>